<comment type="caution">
    <text evidence="2">The sequence shown here is derived from an EMBL/GenBank/DDBJ whole genome shotgun (WGS) entry which is preliminary data.</text>
</comment>
<gene>
    <name evidence="2" type="ORF">CJ030_MR6G001840</name>
</gene>
<name>A0A6A1VAN7_9ROSI</name>
<proteinExistence type="predicted"/>
<evidence type="ECO:0000313" key="3">
    <source>
        <dbReference type="Proteomes" id="UP000516437"/>
    </source>
</evidence>
<evidence type="ECO:0000256" key="1">
    <source>
        <dbReference type="SAM" id="MobiDB-lite"/>
    </source>
</evidence>
<accession>A0A6A1VAN7</accession>
<dbReference type="Proteomes" id="UP000516437">
    <property type="component" value="Chromosome 6"/>
</dbReference>
<dbReference type="OrthoDB" id="1745817at2759"/>
<organism evidence="2 3">
    <name type="scientific">Morella rubra</name>
    <name type="common">Chinese bayberry</name>
    <dbReference type="NCBI Taxonomy" id="262757"/>
    <lineage>
        <taxon>Eukaryota</taxon>
        <taxon>Viridiplantae</taxon>
        <taxon>Streptophyta</taxon>
        <taxon>Embryophyta</taxon>
        <taxon>Tracheophyta</taxon>
        <taxon>Spermatophyta</taxon>
        <taxon>Magnoliopsida</taxon>
        <taxon>eudicotyledons</taxon>
        <taxon>Gunneridae</taxon>
        <taxon>Pentapetalae</taxon>
        <taxon>rosids</taxon>
        <taxon>fabids</taxon>
        <taxon>Fagales</taxon>
        <taxon>Myricaceae</taxon>
        <taxon>Morella</taxon>
    </lineage>
</organism>
<evidence type="ECO:0000313" key="2">
    <source>
        <dbReference type="EMBL" id="KAB1209741.1"/>
    </source>
</evidence>
<dbReference type="EMBL" id="RXIC02000024">
    <property type="protein sequence ID" value="KAB1209741.1"/>
    <property type="molecule type" value="Genomic_DNA"/>
</dbReference>
<keyword evidence="3" id="KW-1185">Reference proteome</keyword>
<sequence>MYSISPIEEEASECGEGPSNHEAKQENESIELFVDCSLFDLVPFTINDDDTYVLRRSGSSTEKGSTCGITFYKARHGGNLIVHIPDGCTGGDDKASSMLLSHIDSPVRQHVPFQMIKWWEVPDQVKSYLMNRSPLCTDLNSHLTTLEQNYVILDSTLKEEVNTPRKDHRAIPEQMPDLRQTMTTTPTQLQTLTRQMGTMEQLL</sequence>
<dbReference type="AlphaFoldDB" id="A0A6A1VAN7"/>
<feature type="region of interest" description="Disordered" evidence="1">
    <location>
        <begin position="1"/>
        <end position="25"/>
    </location>
</feature>
<protein>
    <submittedName>
        <fullName evidence="2">Uncharacterized protein</fullName>
    </submittedName>
</protein>
<reference evidence="2 3" key="1">
    <citation type="journal article" date="2019" name="Plant Biotechnol. J.">
        <title>The red bayberry genome and genetic basis of sex determination.</title>
        <authorList>
            <person name="Jia H.M."/>
            <person name="Jia H.J."/>
            <person name="Cai Q.L."/>
            <person name="Wang Y."/>
            <person name="Zhao H.B."/>
            <person name="Yang W.F."/>
            <person name="Wang G.Y."/>
            <person name="Li Y.H."/>
            <person name="Zhan D.L."/>
            <person name="Shen Y.T."/>
            <person name="Niu Q.F."/>
            <person name="Chang L."/>
            <person name="Qiu J."/>
            <person name="Zhao L."/>
            <person name="Xie H.B."/>
            <person name="Fu W.Y."/>
            <person name="Jin J."/>
            <person name="Li X.W."/>
            <person name="Jiao Y."/>
            <person name="Zhou C.C."/>
            <person name="Tu T."/>
            <person name="Chai C.Y."/>
            <person name="Gao J.L."/>
            <person name="Fan L.J."/>
            <person name="van de Weg E."/>
            <person name="Wang J.Y."/>
            <person name="Gao Z.S."/>
        </authorList>
    </citation>
    <scope>NUCLEOTIDE SEQUENCE [LARGE SCALE GENOMIC DNA]</scope>
    <source>
        <tissue evidence="2">Leaves</tissue>
    </source>
</reference>